<dbReference type="InterPro" id="IPR036514">
    <property type="entry name" value="SGNH_hydro_sf"/>
</dbReference>
<dbReference type="Pfam" id="PF13472">
    <property type="entry name" value="Lipase_GDSL_2"/>
    <property type="match status" value="1"/>
</dbReference>
<dbReference type="InterPro" id="IPR053140">
    <property type="entry name" value="GDSL_Rv0518-like"/>
</dbReference>
<keyword evidence="3" id="KW-0378">Hydrolase</keyword>
<accession>A0ABP6QNI9</accession>
<dbReference type="CDD" id="cd01832">
    <property type="entry name" value="SGNH_hydrolase_like_1"/>
    <property type="match status" value="1"/>
</dbReference>
<dbReference type="SUPFAM" id="SSF52266">
    <property type="entry name" value="SGNH hydrolase"/>
    <property type="match status" value="1"/>
</dbReference>
<dbReference type="GO" id="GO:0016787">
    <property type="term" value="F:hydrolase activity"/>
    <property type="evidence" value="ECO:0007669"/>
    <property type="project" value="UniProtKB-KW"/>
</dbReference>
<name>A0ABP6QNI9_9ACTN</name>
<protein>
    <submittedName>
        <fullName evidence="3">SGNH/GDSL hydrolase family protein</fullName>
    </submittedName>
</protein>
<comment type="caution">
    <text evidence="3">The sequence shown here is derived from an EMBL/GenBank/DDBJ whole genome shotgun (WGS) entry which is preliminary data.</text>
</comment>
<feature type="region of interest" description="Disordered" evidence="1">
    <location>
        <begin position="234"/>
        <end position="255"/>
    </location>
</feature>
<dbReference type="Proteomes" id="UP001501237">
    <property type="component" value="Unassembled WGS sequence"/>
</dbReference>
<evidence type="ECO:0000313" key="3">
    <source>
        <dbReference type="EMBL" id="GAA3241507.1"/>
    </source>
</evidence>
<evidence type="ECO:0000256" key="1">
    <source>
        <dbReference type="SAM" id="MobiDB-lite"/>
    </source>
</evidence>
<organism evidence="3 4">
    <name type="scientific">Actinocorallia longicatena</name>
    <dbReference type="NCBI Taxonomy" id="111803"/>
    <lineage>
        <taxon>Bacteria</taxon>
        <taxon>Bacillati</taxon>
        <taxon>Actinomycetota</taxon>
        <taxon>Actinomycetes</taxon>
        <taxon>Streptosporangiales</taxon>
        <taxon>Thermomonosporaceae</taxon>
        <taxon>Actinocorallia</taxon>
    </lineage>
</organism>
<dbReference type="InterPro" id="IPR013830">
    <property type="entry name" value="SGNH_hydro"/>
</dbReference>
<evidence type="ECO:0000259" key="2">
    <source>
        <dbReference type="Pfam" id="PF13472"/>
    </source>
</evidence>
<evidence type="ECO:0000313" key="4">
    <source>
        <dbReference type="Proteomes" id="UP001501237"/>
    </source>
</evidence>
<feature type="domain" description="SGNH hydrolase-type esterase" evidence="2">
    <location>
        <begin position="2"/>
        <end position="178"/>
    </location>
</feature>
<gene>
    <name evidence="3" type="ORF">GCM10010468_78820</name>
</gene>
<dbReference type="PANTHER" id="PTHR43784">
    <property type="entry name" value="GDSL-LIKE LIPASE/ACYLHYDROLASE, PUTATIVE (AFU_ORTHOLOGUE AFUA_2G00820)-RELATED"/>
    <property type="match status" value="1"/>
</dbReference>
<keyword evidence="4" id="KW-1185">Reference proteome</keyword>
<dbReference type="EMBL" id="BAAAUV010000045">
    <property type="protein sequence ID" value="GAA3241507.1"/>
    <property type="molecule type" value="Genomic_DNA"/>
</dbReference>
<reference evidence="4" key="1">
    <citation type="journal article" date="2019" name="Int. J. Syst. Evol. Microbiol.">
        <title>The Global Catalogue of Microorganisms (GCM) 10K type strain sequencing project: providing services to taxonomists for standard genome sequencing and annotation.</title>
        <authorList>
            <consortium name="The Broad Institute Genomics Platform"/>
            <consortium name="The Broad Institute Genome Sequencing Center for Infectious Disease"/>
            <person name="Wu L."/>
            <person name="Ma J."/>
        </authorList>
    </citation>
    <scope>NUCLEOTIDE SEQUENCE [LARGE SCALE GENOMIC DNA]</scope>
    <source>
        <strain evidence="4">JCM 9377</strain>
    </source>
</reference>
<proteinExistence type="predicted"/>
<sequence>MALGDSFTEGLNDPGVMGEFRGWADRLAEYIERAQPGLRYANLAVRGKLLGQIADEQVPVAVGMRPDLVSISAGGNDMLRPGADPDVIAARFYAAARELRGSGAEVLVFTGFDPALRSVNGRASARWRGKVATLNVHLRSIADRLDLRVVDLWSMPELCDDGAWDEDRLHMTPEGHRRLAVAIAEFLDVPTGEEWRGEWPERVVLPWREAKQADLHWARTYLLPWVQRRIKGRSSGDGRVAKRPELAPVLTDHDR</sequence>
<dbReference type="Gene3D" id="3.40.50.1110">
    <property type="entry name" value="SGNH hydrolase"/>
    <property type="match status" value="1"/>
</dbReference>
<dbReference type="PANTHER" id="PTHR43784:SF2">
    <property type="entry name" value="GDSL-LIKE LIPASE_ACYLHYDROLASE, PUTATIVE (AFU_ORTHOLOGUE AFUA_2G00820)-RELATED"/>
    <property type="match status" value="1"/>
</dbReference>